<dbReference type="NCBIfam" id="TIGR01926">
    <property type="entry name" value="peroxid_rel"/>
    <property type="match status" value="1"/>
</dbReference>
<sequence>MERIKAIAIEEATGKARELLEGVQKKLGMTPNMMRTMAQSPAVLTAYLNFSGALGGGSLPGKLREQIALVVGEANGCQYCLSAHSALGQMAGLSQEEILDSRRGESSESKSRVALRFASKLVTERGRVDDHELAQVRKAGFSDGEIAEIVANVALNLFTNYFNHVADPKVDFPAVAPLIDQQERQSA</sequence>
<dbReference type="SUPFAM" id="SSF69118">
    <property type="entry name" value="AhpD-like"/>
    <property type="match status" value="1"/>
</dbReference>
<name>A0ABN6DZ37_9BACT</name>
<feature type="domain" description="Carboxymuconolactone decarboxylase-like" evidence="1">
    <location>
        <begin position="41"/>
        <end position="102"/>
    </location>
</feature>
<evidence type="ECO:0000313" key="2">
    <source>
        <dbReference type="EMBL" id="BCR05378.1"/>
    </source>
</evidence>
<dbReference type="Proteomes" id="UP001319827">
    <property type="component" value="Chromosome"/>
</dbReference>
<accession>A0ABN6DZ37</accession>
<dbReference type="InterPro" id="IPR003779">
    <property type="entry name" value="CMD-like"/>
</dbReference>
<evidence type="ECO:0000259" key="1">
    <source>
        <dbReference type="Pfam" id="PF02627"/>
    </source>
</evidence>
<keyword evidence="3" id="KW-1185">Reference proteome</keyword>
<reference evidence="2 3" key="1">
    <citation type="journal article" date="2016" name="C (Basel)">
        <title>Selective Growth of and Electricity Production by Marine Exoelectrogenic Bacteria in Self-Aggregated Hydrogel of Microbially Reduced Graphene Oxide.</title>
        <authorList>
            <person name="Yoshida N."/>
            <person name="Goto Y."/>
            <person name="Miyata Y."/>
        </authorList>
    </citation>
    <scope>NUCLEOTIDE SEQUENCE [LARGE SCALE GENOMIC DNA]</scope>
    <source>
        <strain evidence="2 3">NIT-T3</strain>
    </source>
</reference>
<dbReference type="InterPro" id="IPR004675">
    <property type="entry name" value="AhpD_core"/>
</dbReference>
<dbReference type="Gene3D" id="1.20.1290.10">
    <property type="entry name" value="AhpD-like"/>
    <property type="match status" value="1"/>
</dbReference>
<dbReference type="Pfam" id="PF02627">
    <property type="entry name" value="CMD"/>
    <property type="match status" value="1"/>
</dbReference>
<dbReference type="EMBL" id="AP024355">
    <property type="protein sequence ID" value="BCR05378.1"/>
    <property type="molecule type" value="Genomic_DNA"/>
</dbReference>
<protein>
    <submittedName>
        <fullName evidence="2">Alkyl hydroperoxide reductase AhpD</fullName>
    </submittedName>
</protein>
<gene>
    <name evidence="2" type="primary">mip_2</name>
    <name evidence="2" type="ORF">DESUT3_24470</name>
</gene>
<dbReference type="NCBIfam" id="TIGR00778">
    <property type="entry name" value="ahpD_dom"/>
    <property type="match status" value="1"/>
</dbReference>
<dbReference type="PANTHER" id="PTHR35446">
    <property type="entry name" value="SI:CH211-175M2.5"/>
    <property type="match status" value="1"/>
</dbReference>
<proteinExistence type="predicted"/>
<dbReference type="RefSeq" id="WP_221248805.1">
    <property type="nucleotide sequence ID" value="NZ_AP024355.1"/>
</dbReference>
<organism evidence="2 3">
    <name type="scientific">Desulfuromonas versatilis</name>
    <dbReference type="NCBI Taxonomy" id="2802975"/>
    <lineage>
        <taxon>Bacteria</taxon>
        <taxon>Pseudomonadati</taxon>
        <taxon>Thermodesulfobacteriota</taxon>
        <taxon>Desulfuromonadia</taxon>
        <taxon>Desulfuromonadales</taxon>
        <taxon>Desulfuromonadaceae</taxon>
        <taxon>Desulfuromonas</taxon>
    </lineage>
</organism>
<dbReference type="InterPro" id="IPR010195">
    <property type="entry name" value="Uncharacterised_peroxidase-rel"/>
</dbReference>
<dbReference type="InterPro" id="IPR029032">
    <property type="entry name" value="AhpD-like"/>
</dbReference>
<evidence type="ECO:0000313" key="3">
    <source>
        <dbReference type="Proteomes" id="UP001319827"/>
    </source>
</evidence>
<dbReference type="PANTHER" id="PTHR35446:SF3">
    <property type="entry name" value="CMD DOMAIN-CONTAINING PROTEIN"/>
    <property type="match status" value="1"/>
</dbReference>
<reference evidence="2 3" key="2">
    <citation type="journal article" date="2021" name="Int. J. Syst. Evol. Microbiol.">
        <title>Isolation and Polyphasic Characterization of Desulfuromonas versatilis sp. Nov., an Electrogenic Bacteria Capable of Versatile Metabolism Isolated from a Graphene Oxide-Reducing Enrichment Culture.</title>
        <authorList>
            <person name="Xie L."/>
            <person name="Yoshida N."/>
            <person name="Ishii S."/>
            <person name="Meng L."/>
        </authorList>
    </citation>
    <scope>NUCLEOTIDE SEQUENCE [LARGE SCALE GENOMIC DNA]</scope>
    <source>
        <strain evidence="2 3">NIT-T3</strain>
    </source>
</reference>